<keyword evidence="5" id="KW-1185">Reference proteome</keyword>
<feature type="region of interest" description="Disordered" evidence="1">
    <location>
        <begin position="130"/>
        <end position="153"/>
    </location>
</feature>
<proteinExistence type="predicted"/>
<sequence>MDLEDWELLPKHNYKGLDLDLDLDHDEAAMKMIRNTGKSFDMDYFICPAQDSVEKTELHRTSSVVPTQLLQFPITWEPVSTVDDTDHKKSPDPDFSEPDPELLTDSVPSPRLTFKTTKENEFADMKIDLPARFTSPQNNDKKHSESEGGLGGEYYDEIMGSEVEEEGSDLRSKKEIDWDVDNKSIGDERLNLWKMRLNGIGAMCSFGVAAAAATICVLFLGHNNNIKGCRNKKQILRFQIYSDDNKRMNEVVKHATKLNEAISVMKGLPVARAQISFGGYYDGL</sequence>
<keyword evidence="2" id="KW-0472">Membrane</keyword>
<dbReference type="PANTHER" id="PTHR33646">
    <property type="entry name" value="GB|AAF00631.1"/>
    <property type="match status" value="1"/>
</dbReference>
<dbReference type="AlphaFoldDB" id="A0A565CMS6"/>
<feature type="transmembrane region" description="Helical" evidence="2">
    <location>
        <begin position="199"/>
        <end position="221"/>
    </location>
</feature>
<reference evidence="4" key="1">
    <citation type="submission" date="2019-07" db="EMBL/GenBank/DDBJ databases">
        <authorList>
            <person name="Dittberner H."/>
        </authorList>
    </citation>
    <scope>NUCLEOTIDE SEQUENCE [LARGE SCALE GENOMIC DNA]</scope>
</reference>
<dbReference type="OrthoDB" id="766965at2759"/>
<accession>A0A565CMS6</accession>
<dbReference type="InterPro" id="IPR049224">
    <property type="entry name" value="DUF6821"/>
</dbReference>
<dbReference type="Proteomes" id="UP000489600">
    <property type="component" value="Unassembled WGS sequence"/>
</dbReference>
<dbReference type="Pfam" id="PF20705">
    <property type="entry name" value="DUF6821"/>
    <property type="match status" value="1"/>
</dbReference>
<gene>
    <name evidence="4" type="ORF">ANE_LOCUS25472</name>
</gene>
<dbReference type="EMBL" id="CABITT030000008">
    <property type="protein sequence ID" value="VVB15028.1"/>
    <property type="molecule type" value="Genomic_DNA"/>
</dbReference>
<evidence type="ECO:0000259" key="3">
    <source>
        <dbReference type="Pfam" id="PF20705"/>
    </source>
</evidence>
<evidence type="ECO:0000313" key="4">
    <source>
        <dbReference type="EMBL" id="VVB15028.1"/>
    </source>
</evidence>
<keyword evidence="2" id="KW-1133">Transmembrane helix</keyword>
<organism evidence="4 5">
    <name type="scientific">Arabis nemorensis</name>
    <dbReference type="NCBI Taxonomy" id="586526"/>
    <lineage>
        <taxon>Eukaryota</taxon>
        <taxon>Viridiplantae</taxon>
        <taxon>Streptophyta</taxon>
        <taxon>Embryophyta</taxon>
        <taxon>Tracheophyta</taxon>
        <taxon>Spermatophyta</taxon>
        <taxon>Magnoliopsida</taxon>
        <taxon>eudicotyledons</taxon>
        <taxon>Gunneridae</taxon>
        <taxon>Pentapetalae</taxon>
        <taxon>rosids</taxon>
        <taxon>malvids</taxon>
        <taxon>Brassicales</taxon>
        <taxon>Brassicaceae</taxon>
        <taxon>Arabideae</taxon>
        <taxon>Arabis</taxon>
    </lineage>
</organism>
<dbReference type="InterPro" id="IPR045883">
    <property type="entry name" value="At4g13530-like"/>
</dbReference>
<evidence type="ECO:0000313" key="5">
    <source>
        <dbReference type="Proteomes" id="UP000489600"/>
    </source>
</evidence>
<name>A0A565CMS6_9BRAS</name>
<comment type="caution">
    <text evidence="4">The sequence shown here is derived from an EMBL/GenBank/DDBJ whole genome shotgun (WGS) entry which is preliminary data.</text>
</comment>
<protein>
    <recommendedName>
        <fullName evidence="3">DUF6821 domain-containing protein</fullName>
    </recommendedName>
</protein>
<dbReference type="PANTHER" id="PTHR33646:SF19">
    <property type="entry name" value="GB|AAF00631.1"/>
    <property type="match status" value="1"/>
</dbReference>
<feature type="region of interest" description="Disordered" evidence="1">
    <location>
        <begin position="81"/>
        <end position="115"/>
    </location>
</feature>
<evidence type="ECO:0000256" key="2">
    <source>
        <dbReference type="SAM" id="Phobius"/>
    </source>
</evidence>
<evidence type="ECO:0000256" key="1">
    <source>
        <dbReference type="SAM" id="MobiDB-lite"/>
    </source>
</evidence>
<feature type="domain" description="DUF6821" evidence="3">
    <location>
        <begin position="112"/>
        <end position="284"/>
    </location>
</feature>
<keyword evidence="2" id="KW-0812">Transmembrane</keyword>